<proteinExistence type="predicted"/>
<reference evidence="2" key="2">
    <citation type="submission" date="2023-01" db="EMBL/GenBank/DDBJ databases">
        <title>Draft genome sequence of Agaribacter marinus strain NBRC 110023.</title>
        <authorList>
            <person name="Sun Q."/>
            <person name="Mori K."/>
        </authorList>
    </citation>
    <scope>NUCLEOTIDE SEQUENCE</scope>
    <source>
        <strain evidence="2">NBRC 110023</strain>
    </source>
</reference>
<comment type="caution">
    <text evidence="2">The sequence shown here is derived from an EMBL/GenBank/DDBJ whole genome shotgun (WGS) entry which is preliminary data.</text>
</comment>
<dbReference type="GO" id="GO:0071949">
    <property type="term" value="F:FAD binding"/>
    <property type="evidence" value="ECO:0007669"/>
    <property type="project" value="InterPro"/>
</dbReference>
<dbReference type="GO" id="GO:0009882">
    <property type="term" value="F:blue light photoreceptor activity"/>
    <property type="evidence" value="ECO:0007669"/>
    <property type="project" value="InterPro"/>
</dbReference>
<reference evidence="2" key="1">
    <citation type="journal article" date="2014" name="Int. J. Syst. Evol. Microbiol.">
        <title>Complete genome sequence of Corynebacterium casei LMG S-19264T (=DSM 44701T), isolated from a smear-ripened cheese.</title>
        <authorList>
            <consortium name="US DOE Joint Genome Institute (JGI-PGF)"/>
            <person name="Walter F."/>
            <person name="Albersmeier A."/>
            <person name="Kalinowski J."/>
            <person name="Ruckert C."/>
        </authorList>
    </citation>
    <scope>NUCLEOTIDE SEQUENCE</scope>
    <source>
        <strain evidence="2">NBRC 110023</strain>
    </source>
</reference>
<dbReference type="SUPFAM" id="SSF54975">
    <property type="entry name" value="Acylphosphatase/BLUF domain-like"/>
    <property type="match status" value="1"/>
</dbReference>
<evidence type="ECO:0000313" key="2">
    <source>
        <dbReference type="EMBL" id="GLR69608.1"/>
    </source>
</evidence>
<dbReference type="InterPro" id="IPR036046">
    <property type="entry name" value="Acylphosphatase-like_dom_sf"/>
</dbReference>
<dbReference type="InterPro" id="IPR007024">
    <property type="entry name" value="BLUF_domain"/>
</dbReference>
<protein>
    <recommendedName>
        <fullName evidence="1">BLUF domain-containing protein</fullName>
    </recommendedName>
</protein>
<gene>
    <name evidence="2" type="ORF">GCM10007852_05160</name>
</gene>
<organism evidence="2 3">
    <name type="scientific">Agaribacter marinus</name>
    <dbReference type="NCBI Taxonomy" id="1431249"/>
    <lineage>
        <taxon>Bacteria</taxon>
        <taxon>Pseudomonadati</taxon>
        <taxon>Pseudomonadota</taxon>
        <taxon>Gammaproteobacteria</taxon>
        <taxon>Alteromonadales</taxon>
        <taxon>Alteromonadaceae</taxon>
        <taxon>Agaribacter</taxon>
    </lineage>
</organism>
<dbReference type="SMART" id="SM01034">
    <property type="entry name" value="BLUF"/>
    <property type="match status" value="1"/>
</dbReference>
<dbReference type="AlphaFoldDB" id="A0AA37SZS0"/>
<evidence type="ECO:0000259" key="1">
    <source>
        <dbReference type="PROSITE" id="PS50925"/>
    </source>
</evidence>
<name>A0AA37SZS0_9ALTE</name>
<feature type="domain" description="BLUF" evidence="1">
    <location>
        <begin position="2"/>
        <end position="94"/>
    </location>
</feature>
<dbReference type="Proteomes" id="UP001156601">
    <property type="component" value="Unassembled WGS sequence"/>
</dbReference>
<sequence>MNIELVYMSRAKVSFTTDDLFRLLESARANNKKCSITGMLLFDGSSTFIQVLEGHSNQVNALFASIQQDHRHENIELLSKRMVFSRNFPDWSMGFKKIKQQSREGKPMIEGFNHFLEANNDSQNSDKGIGLSLLEHFKKELNST</sequence>
<accession>A0AA37SZS0</accession>
<dbReference type="Pfam" id="PF04940">
    <property type="entry name" value="BLUF"/>
    <property type="match status" value="1"/>
</dbReference>
<keyword evidence="3" id="KW-1185">Reference proteome</keyword>
<dbReference type="EMBL" id="BSOT01000005">
    <property type="protein sequence ID" value="GLR69608.1"/>
    <property type="molecule type" value="Genomic_DNA"/>
</dbReference>
<dbReference type="RefSeq" id="WP_284215930.1">
    <property type="nucleotide sequence ID" value="NZ_BSOT01000005.1"/>
</dbReference>
<evidence type="ECO:0000313" key="3">
    <source>
        <dbReference type="Proteomes" id="UP001156601"/>
    </source>
</evidence>
<dbReference type="Gene3D" id="3.30.70.100">
    <property type="match status" value="1"/>
</dbReference>
<dbReference type="PROSITE" id="PS50925">
    <property type="entry name" value="BLUF"/>
    <property type="match status" value="1"/>
</dbReference>